<evidence type="ECO:0000313" key="3">
    <source>
        <dbReference type="Proteomes" id="UP000663852"/>
    </source>
</evidence>
<dbReference type="InterPro" id="IPR000477">
    <property type="entry name" value="RT_dom"/>
</dbReference>
<dbReference type="InterPro" id="IPR043502">
    <property type="entry name" value="DNA/RNA_pol_sf"/>
</dbReference>
<organism evidence="2 3">
    <name type="scientific">Adineta ricciae</name>
    <name type="common">Rotifer</name>
    <dbReference type="NCBI Taxonomy" id="249248"/>
    <lineage>
        <taxon>Eukaryota</taxon>
        <taxon>Metazoa</taxon>
        <taxon>Spiralia</taxon>
        <taxon>Gnathifera</taxon>
        <taxon>Rotifera</taxon>
        <taxon>Eurotatoria</taxon>
        <taxon>Bdelloidea</taxon>
        <taxon>Adinetida</taxon>
        <taxon>Adinetidae</taxon>
        <taxon>Adineta</taxon>
    </lineage>
</organism>
<dbReference type="EMBL" id="CAJNOJ010000425">
    <property type="protein sequence ID" value="CAF1444104.1"/>
    <property type="molecule type" value="Genomic_DNA"/>
</dbReference>
<protein>
    <recommendedName>
        <fullName evidence="1">Reverse transcriptase domain-containing protein</fullName>
    </recommendedName>
</protein>
<dbReference type="SUPFAM" id="SSF56219">
    <property type="entry name" value="DNase I-like"/>
    <property type="match status" value="1"/>
</dbReference>
<accession>A0A815P4H0</accession>
<comment type="caution">
    <text evidence="2">The sequence shown here is derived from an EMBL/GenBank/DDBJ whole genome shotgun (WGS) entry which is preliminary data.</text>
</comment>
<dbReference type="InterPro" id="IPR036691">
    <property type="entry name" value="Endo/exonu/phosph_ase_sf"/>
</dbReference>
<sequence length="1324" mass="152393">MTSNLKSINFNRGEVCEQTSSDHASAVGDYGTASINLNKSADSQIVNVSTINGGLFPNNDPNLDNPSLAIDTSLVNSSSSSSVRRPLSMDVTDEEFQTVTYKKSSKVGRQQVSSPDLVFPHHIQNVLNVNETNDNSVLSKQLNITNESTRYALTRYPFAPFVLHFKTGTVTIHQVKEELVNHGKNVHQTDLQLLNCRSTNAGLRMNEYNILVYVKDVSTFSFLLDHQNWPNSFGNEPYILQSLPSIPPQLCLLIKNVDLNLDFEDFSDTIKVKYPKVLNVIRMKNKFQNNIKMIKLELTCQSIRDKLLNERRILVNHISYEIVEYLSPANVLICSKCMALGHFKKQCTQIKETCRTCGELYDDIKHHKCSKIEKCIHCNQNHKSSSLKCQVVKTYRAELTRKLLNLNNPPAPVNTLSSAIQNYVYKPSNFPPPLLSQPPQITPMMNKLDDLINSLSEMKKQLVNVEVKQNKVEQFILDKEKNDEIIKQKITKLSNDHEDLKKDVIHRNLFIDRHENLFVKLTIPMFEDLFTLIASQNHDKKGNVLDADLKSKLERYLIQMKNDKQGLRWQEVLLLDSSLNFDVLILLETGLLDLSFYEKNFYNYRLFFQKGENSNGGVLLLVKNFLQVSRVECSIPNVCVVDVKGIDYVRIVGIYAPESKSWKWDDLSPVISNKCVVFGDFNVDLYKDTQKSELLLAWTDEHFLAPFLPNSRTSLRSDRIIDFAFVKDIDISIQTYQGNTTSDHVPVLSVLSVKTIKNQLANADMMCNIAANYYEDSFKKSEIIKPHPYTDSPVVEYDNVDEVIPEVTLEELIYTVQMKRKKKSVDANGISNFMFNFLDLNHWKLFLNLFNHSFKTALLPSAWKDTRMILLAKKESICSPSLTRPISLIDSFLKIGERLFLTRFRDILVNRGLLPDNQSGFRDGFRLQTRLLLFLEDIYSLMSNSSPVCTIFIDFRSAFDQLWHHGCIGKLRRLGIPISFLNWIEAWLLNRRGFIEIGGRKSRWFSIQKGGPQGSVLTPTLFITYHCDMSQFLSSCSSHFFADDVAAVLAGQIGIRYTDQCIDLEKRIKSFVDYLEYYASIADQPLNRSKTEALFSARAIGKPKFFISFGDAGNDMICWKEEYKYLGYIVSSKLGWGKLIKNVESKVRKRVTLIRSFKLFGCSSPDLRKVLFYSYVLPIFTWIYPIYPLLTRKQQENLSKFYYTSLRRTMFCLQWNEIFFAYVLDELSLEDRCAAYWNRYIDALSNSTDGFLLLEKANMCEFRKSWLNREFSIKGLRTSKRFVPHLSIIEKVISWLSSIPSKSSVPHYDLDDVLLLQHFPDTFC</sequence>
<proteinExistence type="predicted"/>
<dbReference type="InterPro" id="IPR052560">
    <property type="entry name" value="RdDP_mobile_element"/>
</dbReference>
<dbReference type="Proteomes" id="UP000663852">
    <property type="component" value="Unassembled WGS sequence"/>
</dbReference>
<dbReference type="SUPFAM" id="SSF56672">
    <property type="entry name" value="DNA/RNA polymerases"/>
    <property type="match status" value="1"/>
</dbReference>
<dbReference type="PROSITE" id="PS50878">
    <property type="entry name" value="RT_POL"/>
    <property type="match status" value="1"/>
</dbReference>
<reference evidence="2" key="1">
    <citation type="submission" date="2021-02" db="EMBL/GenBank/DDBJ databases">
        <authorList>
            <person name="Nowell W R."/>
        </authorList>
    </citation>
    <scope>NUCLEOTIDE SEQUENCE</scope>
</reference>
<evidence type="ECO:0000313" key="2">
    <source>
        <dbReference type="EMBL" id="CAF1444104.1"/>
    </source>
</evidence>
<feature type="domain" description="Reverse transcriptase" evidence="1">
    <location>
        <begin position="852"/>
        <end position="1130"/>
    </location>
</feature>
<name>A0A815P4H0_ADIRI</name>
<evidence type="ECO:0000259" key="1">
    <source>
        <dbReference type="PROSITE" id="PS50878"/>
    </source>
</evidence>
<dbReference type="OrthoDB" id="416454at2759"/>
<dbReference type="Pfam" id="PF00078">
    <property type="entry name" value="RVT_1"/>
    <property type="match status" value="1"/>
</dbReference>
<gene>
    <name evidence="2" type="ORF">EDS130_LOCUS39081</name>
</gene>
<dbReference type="Gene3D" id="3.60.10.10">
    <property type="entry name" value="Endonuclease/exonuclease/phosphatase"/>
    <property type="match status" value="1"/>
</dbReference>
<dbReference type="PANTHER" id="PTHR36688:SF1">
    <property type="entry name" value="ENDONUCLEASE_EXONUCLEASE_PHOSPHATASE DOMAIN-CONTAINING PROTEIN"/>
    <property type="match status" value="1"/>
</dbReference>
<dbReference type="PANTHER" id="PTHR36688">
    <property type="entry name" value="ENDO/EXONUCLEASE/PHOSPHATASE DOMAIN-CONTAINING PROTEIN"/>
    <property type="match status" value="1"/>
</dbReference>